<evidence type="ECO:0000256" key="1">
    <source>
        <dbReference type="ARBA" id="ARBA00023012"/>
    </source>
</evidence>
<dbReference type="RefSeq" id="WP_238307504.1">
    <property type="nucleotide sequence ID" value="NZ_BPRE01000002.1"/>
</dbReference>
<gene>
    <name evidence="3" type="ORF">BGCPKDLD_0778</name>
</gene>
<dbReference type="Pfam" id="PF01627">
    <property type="entry name" value="Hpt"/>
    <property type="match status" value="1"/>
</dbReference>
<comment type="caution">
    <text evidence="3">The sequence shown here is derived from an EMBL/GenBank/DDBJ whole genome shotgun (WGS) entry which is preliminary data.</text>
</comment>
<organism evidence="3 4">
    <name type="scientific">Methylorubrum suomiense</name>
    <dbReference type="NCBI Taxonomy" id="144191"/>
    <lineage>
        <taxon>Bacteria</taxon>
        <taxon>Pseudomonadati</taxon>
        <taxon>Pseudomonadota</taxon>
        <taxon>Alphaproteobacteria</taxon>
        <taxon>Hyphomicrobiales</taxon>
        <taxon>Methylobacteriaceae</taxon>
        <taxon>Methylorubrum</taxon>
    </lineage>
</organism>
<protein>
    <recommendedName>
        <fullName evidence="2">HPt domain-containing protein</fullName>
    </recommendedName>
</protein>
<proteinExistence type="predicted"/>
<evidence type="ECO:0000259" key="2">
    <source>
        <dbReference type="Pfam" id="PF01627"/>
    </source>
</evidence>
<keyword evidence="1" id="KW-0902">Two-component regulatory system</keyword>
<dbReference type="Proteomes" id="UP001055093">
    <property type="component" value="Unassembled WGS sequence"/>
</dbReference>
<dbReference type="InterPro" id="IPR036641">
    <property type="entry name" value="HPT_dom_sf"/>
</dbReference>
<dbReference type="InterPro" id="IPR008207">
    <property type="entry name" value="Sig_transdc_His_kin_Hpt_dom"/>
</dbReference>
<evidence type="ECO:0000313" key="4">
    <source>
        <dbReference type="Proteomes" id="UP001055093"/>
    </source>
</evidence>
<reference evidence="3" key="1">
    <citation type="journal article" date="2021" name="Front. Microbiol.">
        <title>Comprehensive Comparative Genomics and Phenotyping of Methylobacterium Species.</title>
        <authorList>
            <person name="Alessa O."/>
            <person name="Ogura Y."/>
            <person name="Fujitani Y."/>
            <person name="Takami H."/>
            <person name="Hayashi T."/>
            <person name="Sahin N."/>
            <person name="Tani A."/>
        </authorList>
    </citation>
    <scope>NUCLEOTIDE SEQUENCE</scope>
    <source>
        <strain evidence="3">DSM 14458</strain>
    </source>
</reference>
<evidence type="ECO:0000313" key="3">
    <source>
        <dbReference type="EMBL" id="GJE74209.1"/>
    </source>
</evidence>
<reference evidence="3" key="2">
    <citation type="submission" date="2021-08" db="EMBL/GenBank/DDBJ databases">
        <authorList>
            <person name="Tani A."/>
            <person name="Ola A."/>
            <person name="Ogura Y."/>
            <person name="Katsura K."/>
            <person name="Hayashi T."/>
        </authorList>
    </citation>
    <scope>NUCLEOTIDE SEQUENCE</scope>
    <source>
        <strain evidence="3">DSM 14458</strain>
    </source>
</reference>
<dbReference type="Gene3D" id="1.20.120.160">
    <property type="entry name" value="HPT domain"/>
    <property type="match status" value="1"/>
</dbReference>
<dbReference type="EMBL" id="BPRE01000002">
    <property type="protein sequence ID" value="GJE74209.1"/>
    <property type="molecule type" value="Genomic_DNA"/>
</dbReference>
<dbReference type="SUPFAM" id="SSF47226">
    <property type="entry name" value="Histidine-containing phosphotransfer domain, HPT domain"/>
    <property type="match status" value="1"/>
</dbReference>
<keyword evidence="4" id="KW-1185">Reference proteome</keyword>
<name>A0ABQ4UQ04_9HYPH</name>
<accession>A0ABQ4UQ04</accession>
<feature type="domain" description="HPt" evidence="2">
    <location>
        <begin position="36"/>
        <end position="102"/>
    </location>
</feature>
<sequence>MQNTVADLDHATHEQVARLLGAVRAAEMLDLLGGSLATLRDMPEAEFAAPAGLALVHRLKSEAGLMGFDRLARACDAVDAAGSRGEVPAEDLARLREAIASALAIVDMLDGCGKCPND</sequence>